<dbReference type="RefSeq" id="WP_316968796.1">
    <property type="nucleotide sequence ID" value="NZ_JARFPL010000014.1"/>
</dbReference>
<feature type="compositionally biased region" description="Acidic residues" evidence="1">
    <location>
        <begin position="85"/>
        <end position="94"/>
    </location>
</feature>
<dbReference type="Proteomes" id="UP001215956">
    <property type="component" value="Unassembled WGS sequence"/>
</dbReference>
<keyword evidence="4" id="KW-1185">Reference proteome</keyword>
<protein>
    <submittedName>
        <fullName evidence="3">Uncharacterized protein</fullName>
    </submittedName>
</protein>
<accession>A0ABT5XEE9</accession>
<evidence type="ECO:0000313" key="3">
    <source>
        <dbReference type="EMBL" id="MDF0593090.1"/>
    </source>
</evidence>
<organism evidence="3 4">
    <name type="scientific">Candidatus Methanocrinis alkalitolerans</name>
    <dbReference type="NCBI Taxonomy" id="3033395"/>
    <lineage>
        <taxon>Archaea</taxon>
        <taxon>Methanobacteriati</taxon>
        <taxon>Methanobacteriota</taxon>
        <taxon>Stenosarchaea group</taxon>
        <taxon>Methanomicrobia</taxon>
        <taxon>Methanotrichales</taxon>
        <taxon>Methanotrichaceae</taxon>
        <taxon>Methanocrinis</taxon>
    </lineage>
</organism>
<feature type="compositionally biased region" description="Low complexity" evidence="1">
    <location>
        <begin position="288"/>
        <end position="306"/>
    </location>
</feature>
<name>A0ABT5XEE9_9EURY</name>
<keyword evidence="2" id="KW-1133">Transmembrane helix</keyword>
<dbReference type="EMBL" id="JARFPL010000014">
    <property type="protein sequence ID" value="MDF0593090.1"/>
    <property type="molecule type" value="Genomic_DNA"/>
</dbReference>
<keyword evidence="2" id="KW-0812">Transmembrane</keyword>
<gene>
    <name evidence="3" type="ORF">P0O24_05780</name>
</gene>
<feature type="region of interest" description="Disordered" evidence="1">
    <location>
        <begin position="66"/>
        <end position="94"/>
    </location>
</feature>
<evidence type="ECO:0000256" key="2">
    <source>
        <dbReference type="SAM" id="Phobius"/>
    </source>
</evidence>
<feature type="compositionally biased region" description="Low complexity" evidence="1">
    <location>
        <begin position="66"/>
        <end position="76"/>
    </location>
</feature>
<feature type="compositionally biased region" description="Basic and acidic residues" evidence="1">
    <location>
        <begin position="338"/>
        <end position="350"/>
    </location>
</feature>
<evidence type="ECO:0000256" key="1">
    <source>
        <dbReference type="SAM" id="MobiDB-lite"/>
    </source>
</evidence>
<evidence type="ECO:0000313" key="4">
    <source>
        <dbReference type="Proteomes" id="UP001215956"/>
    </source>
</evidence>
<keyword evidence="2" id="KW-0472">Membrane</keyword>
<reference evidence="3 4" key="1">
    <citation type="submission" date="2023-03" db="EMBL/GenBank/DDBJ databases">
        <title>Whole genome sequencing of Methanotrichaceae archaeon M04Ac.</title>
        <authorList>
            <person name="Khomyakova M.A."/>
            <person name="Merkel A.Y."/>
            <person name="Slobodkin A.I."/>
        </authorList>
    </citation>
    <scope>NUCLEOTIDE SEQUENCE [LARGE SCALE GENOMIC DNA]</scope>
    <source>
        <strain evidence="3 4">M04Ac</strain>
    </source>
</reference>
<sequence length="383" mass="41560">MSGNGSRQRIGSATSFVSQALILILLLVPIQGVGDLEADVYGEISFVEPPEPASPEEVAVGSEEVVAASEEVGSPETGRSGGSGVDEEFEDGEEDGEATIAEAVVYVFNRDDDTLSVSLFIDSQLMGTEDISKDKEKKFGEFPLKTGPHTFKITWWDDDTKKTHQEEIVALVEGVTAVTVYTTRNTAPEKFDVNVMLRNDNKEDLEAYLYINGEYERLKTAKKESTTDLGKFSIEEGTHILAVRWQDPATKIEYENRKTVRVEGKTVVTFYAPKGMTFETEERGETKTVATRTATTTAAAPTARAPLTNEGGDEDASSQAGMKGAAGPSSNPEAAKPGAEKKAGSDPEEKGDFEDEPSHGRRTTLYLSTIGAILAIYVAFFRR</sequence>
<proteinExistence type="predicted"/>
<feature type="transmembrane region" description="Helical" evidence="2">
    <location>
        <begin position="363"/>
        <end position="381"/>
    </location>
</feature>
<comment type="caution">
    <text evidence="3">The sequence shown here is derived from an EMBL/GenBank/DDBJ whole genome shotgun (WGS) entry which is preliminary data.</text>
</comment>
<feature type="region of interest" description="Disordered" evidence="1">
    <location>
        <begin position="279"/>
        <end position="360"/>
    </location>
</feature>